<protein>
    <submittedName>
        <fullName evidence="2">Metal-dependent phosphoesterase TrpH</fullName>
    </submittedName>
</protein>
<dbReference type="GO" id="GO:0035312">
    <property type="term" value="F:5'-3' DNA exonuclease activity"/>
    <property type="evidence" value="ECO:0007669"/>
    <property type="project" value="TreeGrafter"/>
</dbReference>
<dbReference type="NCBIfam" id="NF038032">
    <property type="entry name" value="CehA_McbA_metalo"/>
    <property type="match status" value="1"/>
</dbReference>
<dbReference type="InterPro" id="IPR003141">
    <property type="entry name" value="Pol/His_phosphatase_N"/>
</dbReference>
<feature type="domain" description="Polymerase/histidinol phosphatase N-terminal" evidence="1">
    <location>
        <begin position="165"/>
        <end position="229"/>
    </location>
</feature>
<dbReference type="GO" id="GO:0004534">
    <property type="term" value="F:5'-3' RNA exonuclease activity"/>
    <property type="evidence" value="ECO:0007669"/>
    <property type="project" value="TreeGrafter"/>
</dbReference>
<proteinExistence type="predicted"/>
<sequence length="477" mass="51226">MTFTSADHADDHTAVETRIIEGRLEPGAPDWVYIPVDVPPGVAEIGVRYSYDQPEPTIGVPGNALDIGIFDPRGHEPRQAKGFRGWSGGARDSFFLNDTEATPGYLPGPIRAGTWHIVVGPYTVAPRGLAYRLEVTLRRGAPGPAFTPRPAPTRATGRGPAWYRGDLHLHTVHSDGRREPAELVAAARSAGLDFMVSTDHNTPSSTGIWGHHAPEDLLIINGEEVTTRNGHLIAAGLPAGTWIDWRFRAVDGVLPRVVGELHEHGALAIAAHPFCPDVGCAWKFGFAEVDAVEVWNGPWTPDDEMSLRQWDAALVASDRRWLPAVGSSDSHDHSDAPGLGQTVVWADDLSPEAILSGVRAGRSYVAESAAVEVTFEARANARTARIGERLAVAPDVTVECVVHVRGVPDGFVRFVTDEGSLAQLPLPVGGEGAVSWTTTAAVSKYVRVEVRHTPPQPTVFEGMAAFTNPIFLDPQAS</sequence>
<dbReference type="SMART" id="SM00481">
    <property type="entry name" value="POLIIIAc"/>
    <property type="match status" value="1"/>
</dbReference>
<keyword evidence="3" id="KW-1185">Reference proteome</keyword>
<reference evidence="2" key="1">
    <citation type="submission" date="2020-10" db="EMBL/GenBank/DDBJ databases">
        <title>Sequencing the genomes of 1000 actinobacteria strains.</title>
        <authorList>
            <person name="Klenk H.-P."/>
        </authorList>
    </citation>
    <scope>NUCLEOTIDE SEQUENCE</scope>
    <source>
        <strain evidence="2">DSM 45354</strain>
    </source>
</reference>
<dbReference type="InterPro" id="IPR016195">
    <property type="entry name" value="Pol/histidinol_Pase-like"/>
</dbReference>
<dbReference type="InterPro" id="IPR052018">
    <property type="entry name" value="PHP_domain"/>
</dbReference>
<dbReference type="Gene3D" id="3.20.20.140">
    <property type="entry name" value="Metal-dependent hydrolases"/>
    <property type="match status" value="1"/>
</dbReference>
<dbReference type="SUPFAM" id="SSF89550">
    <property type="entry name" value="PHP domain-like"/>
    <property type="match status" value="1"/>
</dbReference>
<dbReference type="EMBL" id="JADBEM010000001">
    <property type="protein sequence ID" value="MBE1610935.1"/>
    <property type="molecule type" value="Genomic_DNA"/>
</dbReference>
<evidence type="ECO:0000313" key="3">
    <source>
        <dbReference type="Proteomes" id="UP000638648"/>
    </source>
</evidence>
<gene>
    <name evidence="2" type="ORF">HEB94_007783</name>
</gene>
<dbReference type="PANTHER" id="PTHR42924">
    <property type="entry name" value="EXONUCLEASE"/>
    <property type="match status" value="1"/>
</dbReference>
<name>A0A927RG87_9ACTN</name>
<evidence type="ECO:0000259" key="1">
    <source>
        <dbReference type="SMART" id="SM00481"/>
    </source>
</evidence>
<dbReference type="RefSeq" id="WP_192754228.1">
    <property type="nucleotide sequence ID" value="NZ_BAABJL010000225.1"/>
</dbReference>
<dbReference type="PANTHER" id="PTHR42924:SF3">
    <property type="entry name" value="POLYMERASE_HISTIDINOL PHOSPHATASE N-TERMINAL DOMAIN-CONTAINING PROTEIN"/>
    <property type="match status" value="1"/>
</dbReference>
<dbReference type="AlphaFoldDB" id="A0A927RG87"/>
<evidence type="ECO:0000313" key="2">
    <source>
        <dbReference type="EMBL" id="MBE1610935.1"/>
    </source>
</evidence>
<accession>A0A927RG87</accession>
<organism evidence="2 3">
    <name type="scientific">Actinopolymorpha pittospori</name>
    <dbReference type="NCBI Taxonomy" id="648752"/>
    <lineage>
        <taxon>Bacteria</taxon>
        <taxon>Bacillati</taxon>
        <taxon>Actinomycetota</taxon>
        <taxon>Actinomycetes</taxon>
        <taxon>Propionibacteriales</taxon>
        <taxon>Actinopolymorphaceae</taxon>
        <taxon>Actinopolymorpha</taxon>
    </lineage>
</organism>
<dbReference type="CDD" id="cd07432">
    <property type="entry name" value="PHP_HisPPase"/>
    <property type="match status" value="1"/>
</dbReference>
<dbReference type="Proteomes" id="UP000638648">
    <property type="component" value="Unassembled WGS sequence"/>
</dbReference>
<comment type="caution">
    <text evidence="2">The sequence shown here is derived from an EMBL/GenBank/DDBJ whole genome shotgun (WGS) entry which is preliminary data.</text>
</comment>